<accession>A0A8J6UGD1</accession>
<keyword evidence="4" id="KW-1185">Reference proteome</keyword>
<dbReference type="AlphaFoldDB" id="A0A8J6UGD1"/>
<comment type="caution">
    <text evidence="3">The sequence shown here is derived from an EMBL/GenBank/DDBJ whole genome shotgun (WGS) entry which is preliminary data.</text>
</comment>
<proteinExistence type="predicted"/>
<sequence>MKRIFLSLMVLLIFSVSGAFALSITDDYYLGSIERSDPASPANETAYVNQLISMDVDAQYLEPLNPVFSRVFTRSSNVLDPLPEAIFSYKVEQPFASLGFVGMTADYILGKYATISHVWVVSGLSAFFLPGNIDRDLSHYSVFNNTQAVPEPATLLLLGAGLVGMGVYRRKVSI</sequence>
<keyword evidence="1" id="KW-0732">Signal</keyword>
<gene>
    <name evidence="3" type="ORF">ICT70_02535</name>
</gene>
<evidence type="ECO:0000313" key="4">
    <source>
        <dbReference type="Proteomes" id="UP000632828"/>
    </source>
</evidence>
<evidence type="ECO:0000256" key="1">
    <source>
        <dbReference type="SAM" id="SignalP"/>
    </source>
</evidence>
<feature type="signal peptide" evidence="1">
    <location>
        <begin position="1"/>
        <end position="21"/>
    </location>
</feature>
<feature type="chain" id="PRO_5035206682" evidence="1">
    <location>
        <begin position="22"/>
        <end position="174"/>
    </location>
</feature>
<protein>
    <submittedName>
        <fullName evidence="3">PEP-CTERM sorting domain-containing protein</fullName>
    </submittedName>
</protein>
<evidence type="ECO:0000313" key="3">
    <source>
        <dbReference type="EMBL" id="MBD1399538.1"/>
    </source>
</evidence>
<dbReference type="Pfam" id="PF07589">
    <property type="entry name" value="PEP-CTERM"/>
    <property type="match status" value="1"/>
</dbReference>
<dbReference type="InterPro" id="IPR013424">
    <property type="entry name" value="Ice-binding_C"/>
</dbReference>
<dbReference type="Proteomes" id="UP000632828">
    <property type="component" value="Unassembled WGS sequence"/>
</dbReference>
<feature type="domain" description="Ice-binding protein C-terminal" evidence="2">
    <location>
        <begin position="148"/>
        <end position="170"/>
    </location>
</feature>
<reference evidence="3" key="1">
    <citation type="submission" date="2020-09" db="EMBL/GenBank/DDBJ databases">
        <title>Pelobacter alkaliphilus sp. nov., a novel anaerobic arsenate-reducing bacterium from terrestrial mud volcano.</title>
        <authorList>
            <person name="Khomyakova M.A."/>
            <person name="Merkel A.Y."/>
            <person name="Slobodkin A.I."/>
        </authorList>
    </citation>
    <scope>NUCLEOTIDE SEQUENCE</scope>
    <source>
        <strain evidence="3">M08fum</strain>
    </source>
</reference>
<dbReference type="EMBL" id="JACWUN010000002">
    <property type="protein sequence ID" value="MBD1399538.1"/>
    <property type="molecule type" value="Genomic_DNA"/>
</dbReference>
<dbReference type="RefSeq" id="WP_191153811.1">
    <property type="nucleotide sequence ID" value="NZ_JACWUN010000002.1"/>
</dbReference>
<organism evidence="3 4">
    <name type="scientific">Pelovirga terrestris</name>
    <dbReference type="NCBI Taxonomy" id="2771352"/>
    <lineage>
        <taxon>Bacteria</taxon>
        <taxon>Pseudomonadati</taxon>
        <taxon>Thermodesulfobacteriota</taxon>
        <taxon>Desulfuromonadia</taxon>
        <taxon>Geobacterales</taxon>
        <taxon>Geobacteraceae</taxon>
        <taxon>Pelovirga</taxon>
    </lineage>
</organism>
<dbReference type="NCBIfam" id="TIGR02595">
    <property type="entry name" value="PEP_CTERM"/>
    <property type="match status" value="1"/>
</dbReference>
<evidence type="ECO:0000259" key="2">
    <source>
        <dbReference type="Pfam" id="PF07589"/>
    </source>
</evidence>
<name>A0A8J6UGD1_9BACT</name>